<reference evidence="2" key="1">
    <citation type="submission" date="2022-03" db="EMBL/GenBank/DDBJ databases">
        <authorList>
            <person name="Lindestad O."/>
        </authorList>
    </citation>
    <scope>NUCLEOTIDE SEQUENCE</scope>
</reference>
<dbReference type="EMBL" id="CAKXAJ010025210">
    <property type="protein sequence ID" value="CAH2236579.1"/>
    <property type="molecule type" value="Genomic_DNA"/>
</dbReference>
<proteinExistence type="predicted"/>
<comment type="caution">
    <text evidence="2">The sequence shown here is derived from an EMBL/GenBank/DDBJ whole genome shotgun (WGS) entry which is preliminary data.</text>
</comment>
<protein>
    <submittedName>
        <fullName evidence="2">Jg15338 protein</fullName>
    </submittedName>
</protein>
<evidence type="ECO:0000313" key="3">
    <source>
        <dbReference type="Proteomes" id="UP000838756"/>
    </source>
</evidence>
<keyword evidence="3" id="KW-1185">Reference proteome</keyword>
<organism evidence="2 3">
    <name type="scientific">Pararge aegeria aegeria</name>
    <dbReference type="NCBI Taxonomy" id="348720"/>
    <lineage>
        <taxon>Eukaryota</taxon>
        <taxon>Metazoa</taxon>
        <taxon>Ecdysozoa</taxon>
        <taxon>Arthropoda</taxon>
        <taxon>Hexapoda</taxon>
        <taxon>Insecta</taxon>
        <taxon>Pterygota</taxon>
        <taxon>Neoptera</taxon>
        <taxon>Endopterygota</taxon>
        <taxon>Lepidoptera</taxon>
        <taxon>Glossata</taxon>
        <taxon>Ditrysia</taxon>
        <taxon>Papilionoidea</taxon>
        <taxon>Nymphalidae</taxon>
        <taxon>Satyrinae</taxon>
        <taxon>Satyrini</taxon>
        <taxon>Parargina</taxon>
        <taxon>Pararge</taxon>
    </lineage>
</organism>
<gene>
    <name evidence="2" type="primary">jg15338</name>
    <name evidence="2" type="ORF">PAEG_LOCUS13947</name>
</gene>
<dbReference type="AlphaFoldDB" id="A0A8S4RKQ5"/>
<dbReference type="Proteomes" id="UP000838756">
    <property type="component" value="Unassembled WGS sequence"/>
</dbReference>
<accession>A0A8S4RKQ5</accession>
<evidence type="ECO:0000256" key="1">
    <source>
        <dbReference type="SAM" id="Phobius"/>
    </source>
</evidence>
<keyword evidence="1" id="KW-0472">Membrane</keyword>
<keyword evidence="1" id="KW-0812">Transmembrane</keyword>
<evidence type="ECO:0000313" key="2">
    <source>
        <dbReference type="EMBL" id="CAH2236579.1"/>
    </source>
</evidence>
<name>A0A8S4RKQ5_9NEOP</name>
<keyword evidence="1" id="KW-1133">Transmembrane helix</keyword>
<feature type="transmembrane region" description="Helical" evidence="1">
    <location>
        <begin position="21"/>
        <end position="41"/>
    </location>
</feature>
<sequence>MSFEKCYYRRCCFCLPLRGGLLALGYIHVIFSTLMVGLISYSVHTDSRDTFVIEGVISGIDREVCIAGYCIEFIFTVLLLYGVHRYCRYTLHSR</sequence>
<dbReference type="OrthoDB" id="6927247at2759"/>
<feature type="transmembrane region" description="Helical" evidence="1">
    <location>
        <begin position="66"/>
        <end position="84"/>
    </location>
</feature>